<dbReference type="Proteomes" id="UP000198597">
    <property type="component" value="Unassembled WGS sequence"/>
</dbReference>
<protein>
    <submittedName>
        <fullName evidence="1">DUF3783 domain-containing protein</fullName>
    </submittedName>
</protein>
<organism evidence="2 3">
    <name type="scientific">Clostridium gasigenes</name>
    <dbReference type="NCBI Taxonomy" id="94869"/>
    <lineage>
        <taxon>Bacteria</taxon>
        <taxon>Bacillati</taxon>
        <taxon>Bacillota</taxon>
        <taxon>Clostridia</taxon>
        <taxon>Eubacteriales</taxon>
        <taxon>Clostridiaceae</taxon>
        <taxon>Clostridium</taxon>
    </lineage>
</organism>
<accession>A0A1H0T571</accession>
<dbReference type="OrthoDB" id="2053609at2"/>
<dbReference type="AlphaFoldDB" id="A0A1H0T571"/>
<sequence length="122" mass="14269">MLDNNKCILAYNFPEFELNILKNGNIKVIEVSSEMIEMTIEDILGGLRFKKFNPSPIKEKTILFNNFTDDELQPHIKVIRQKIKGGLLAVVTPTTIDWKFSYLVEHLIEEREWFLNQQKGRS</sequence>
<evidence type="ECO:0000313" key="3">
    <source>
        <dbReference type="Proteomes" id="UP000198597"/>
    </source>
</evidence>
<evidence type="ECO:0000313" key="2">
    <source>
        <dbReference type="EMBL" id="SDP49232.1"/>
    </source>
</evidence>
<evidence type="ECO:0000313" key="1">
    <source>
        <dbReference type="EMBL" id="MBB6715736.1"/>
    </source>
</evidence>
<reference evidence="1 4" key="2">
    <citation type="submission" date="2020-08" db="EMBL/GenBank/DDBJ databases">
        <title>Clostridia isolated from Swiss meat.</title>
        <authorList>
            <person name="Wambui J."/>
            <person name="Stevens M.J.A."/>
            <person name="Stephan R."/>
        </authorList>
    </citation>
    <scope>NUCLEOTIDE SEQUENCE [LARGE SCALE GENOMIC DNA]</scope>
    <source>
        <strain evidence="1 4">CM001</strain>
    </source>
</reference>
<proteinExistence type="predicted"/>
<evidence type="ECO:0000313" key="4">
    <source>
        <dbReference type="Proteomes" id="UP000585258"/>
    </source>
</evidence>
<dbReference type="STRING" id="94869.SAMN04488529_10676"/>
<dbReference type="EMBL" id="JACKWY010000008">
    <property type="protein sequence ID" value="MBB6715736.1"/>
    <property type="molecule type" value="Genomic_DNA"/>
</dbReference>
<dbReference type="PIRSF" id="PIRSF014543">
    <property type="entry name" value="UCP014543"/>
    <property type="match status" value="1"/>
</dbReference>
<dbReference type="Proteomes" id="UP000585258">
    <property type="component" value="Unassembled WGS sequence"/>
</dbReference>
<dbReference type="RefSeq" id="WP_089969758.1">
    <property type="nucleotide sequence ID" value="NZ_CP071376.1"/>
</dbReference>
<keyword evidence="3" id="KW-1185">Reference proteome</keyword>
<reference evidence="2 3" key="1">
    <citation type="submission" date="2016-10" db="EMBL/GenBank/DDBJ databases">
        <authorList>
            <person name="de Groot N.N."/>
        </authorList>
    </citation>
    <scope>NUCLEOTIDE SEQUENCE [LARGE SCALE GENOMIC DNA]</scope>
    <source>
        <strain evidence="2 3">DSM 12272</strain>
    </source>
</reference>
<name>A0A1H0T571_9CLOT</name>
<gene>
    <name evidence="1" type="ORF">H7E68_13580</name>
    <name evidence="2" type="ORF">SAMN04488529_10676</name>
</gene>
<dbReference type="InterPro" id="IPR016621">
    <property type="entry name" value="UCP014543"/>
</dbReference>
<dbReference type="GeneID" id="65309030"/>
<dbReference type="EMBL" id="FNJM01000006">
    <property type="protein sequence ID" value="SDP49232.1"/>
    <property type="molecule type" value="Genomic_DNA"/>
</dbReference>
<dbReference type="Pfam" id="PF12646">
    <property type="entry name" value="DUF3783"/>
    <property type="match status" value="1"/>
</dbReference>